<dbReference type="AlphaFoldDB" id="A0A849BRH7"/>
<evidence type="ECO:0000256" key="4">
    <source>
        <dbReference type="ARBA" id="ARBA00005893"/>
    </source>
</evidence>
<comment type="pathway">
    <text evidence="3">Amino-sugar metabolism; N-acetylneuraminate metabolism.</text>
</comment>
<keyword evidence="10" id="KW-0460">Magnesium</keyword>
<comment type="similarity">
    <text evidence="5">Belongs to the CMP-NeuNAc synthase family.</text>
</comment>
<dbReference type="SUPFAM" id="SSF56784">
    <property type="entry name" value="HAD-like"/>
    <property type="match status" value="1"/>
</dbReference>
<dbReference type="GO" id="GO:0006054">
    <property type="term" value="P:N-acetylneuraminate metabolic process"/>
    <property type="evidence" value="ECO:0007669"/>
    <property type="project" value="UniProtKB-UniPathway"/>
</dbReference>
<dbReference type="GO" id="GO:0016788">
    <property type="term" value="F:hydrolase activity, acting on ester bonds"/>
    <property type="evidence" value="ECO:0007669"/>
    <property type="project" value="InterPro"/>
</dbReference>
<dbReference type="EMBL" id="JABEMA010000234">
    <property type="protein sequence ID" value="NNH23983.1"/>
    <property type="molecule type" value="Genomic_DNA"/>
</dbReference>
<dbReference type="GO" id="GO:0046872">
    <property type="term" value="F:metal ion binding"/>
    <property type="evidence" value="ECO:0007669"/>
    <property type="project" value="UniProtKB-KW"/>
</dbReference>
<dbReference type="UniPathway" id="UPA00628"/>
<dbReference type="GO" id="GO:0008781">
    <property type="term" value="F:N-acylneuraminate cytidylyltransferase activity"/>
    <property type="evidence" value="ECO:0007669"/>
    <property type="project" value="UniProtKB-EC"/>
</dbReference>
<evidence type="ECO:0000256" key="7">
    <source>
        <dbReference type="ARBA" id="ARBA00012491"/>
    </source>
</evidence>
<name>A0A849BRH7_9ACTN</name>
<dbReference type="Pfam" id="PF02348">
    <property type="entry name" value="CTP_transf_3"/>
    <property type="match status" value="1"/>
</dbReference>
<dbReference type="PANTHER" id="PTHR21485">
    <property type="entry name" value="HAD SUPERFAMILY MEMBERS CMAS AND KDSC"/>
    <property type="match status" value="1"/>
</dbReference>
<dbReference type="SUPFAM" id="SSF53448">
    <property type="entry name" value="Nucleotide-diphospho-sugar transferases"/>
    <property type="match status" value="1"/>
</dbReference>
<evidence type="ECO:0000256" key="5">
    <source>
        <dbReference type="ARBA" id="ARBA00010726"/>
    </source>
</evidence>
<dbReference type="InterPro" id="IPR023214">
    <property type="entry name" value="HAD_sf"/>
</dbReference>
<organism evidence="11 12">
    <name type="scientific">Pseudokineococcus marinus</name>
    <dbReference type="NCBI Taxonomy" id="351215"/>
    <lineage>
        <taxon>Bacteria</taxon>
        <taxon>Bacillati</taxon>
        <taxon>Actinomycetota</taxon>
        <taxon>Actinomycetes</taxon>
        <taxon>Kineosporiales</taxon>
        <taxon>Kineosporiaceae</taxon>
        <taxon>Pseudokineococcus</taxon>
    </lineage>
</organism>
<protein>
    <recommendedName>
        <fullName evidence="7">N-acylneuraminate cytidylyltransferase</fullName>
        <ecNumber evidence="7">2.7.7.43</ecNumber>
    </recommendedName>
</protein>
<comment type="catalytic activity">
    <reaction evidence="1">
        <text>an N-acylneuraminate + CTP = a CMP-N-acyl-beta-neuraminate + diphosphate</text>
        <dbReference type="Rhea" id="RHEA:11344"/>
        <dbReference type="ChEBI" id="CHEBI:33019"/>
        <dbReference type="ChEBI" id="CHEBI:37563"/>
        <dbReference type="ChEBI" id="CHEBI:60073"/>
        <dbReference type="ChEBI" id="CHEBI:68671"/>
        <dbReference type="EC" id="2.7.7.43"/>
    </reaction>
</comment>
<keyword evidence="11" id="KW-0808">Transferase</keyword>
<dbReference type="InterPro" id="IPR050793">
    <property type="entry name" value="CMP-NeuNAc_synthase"/>
</dbReference>
<dbReference type="InterPro" id="IPR036412">
    <property type="entry name" value="HAD-like_sf"/>
</dbReference>
<evidence type="ECO:0000256" key="9">
    <source>
        <dbReference type="ARBA" id="ARBA00022801"/>
    </source>
</evidence>
<dbReference type="EC" id="2.7.7.43" evidence="7"/>
<evidence type="ECO:0000256" key="6">
    <source>
        <dbReference type="ARBA" id="ARBA00011881"/>
    </source>
</evidence>
<dbReference type="SFLD" id="SFLDG01138">
    <property type="entry name" value="C1.6.2:_Deoxy-d-mannose-octulo"/>
    <property type="match status" value="1"/>
</dbReference>
<sequence length="394" mass="41057">MTALVVVPARGGSQGVPLKNLRRVGGVPLVGRAAAAALAAPAVDAVVVSTDHAGIATAARDAGAEVVERPADLSGPTATSESAVLHALDAWEARQADGRRADVVVLVQPTSPFIDPADLDAAVRAVAAGEADSVFSAVETHAFLWRETDGAEGATGVNHDRAVRPRRQDLEPQLRETGAFYVMRTAALRETGHRFTGRVAVQRVPEAHALEIDTEGELELAVALAGVLEAPLPPAGLAGVQAVVTDFDGVHTADDAWVDTNGVESVRVSRSDGMGVERLRRAGVPLLVLSKERDGVVARRAAKLGVDVLHGVEQKAEVLARWLDERDLDPARVVYVGNDVNDLGPMALVGWPAAVADAAPSVLAAARLRLSRPGGNGAVRELAELVITAKEAQP</sequence>
<evidence type="ECO:0000313" key="12">
    <source>
        <dbReference type="Proteomes" id="UP000555552"/>
    </source>
</evidence>
<dbReference type="InterPro" id="IPR010023">
    <property type="entry name" value="KdsC_fam"/>
</dbReference>
<accession>A0A849BRH7</accession>
<evidence type="ECO:0000256" key="1">
    <source>
        <dbReference type="ARBA" id="ARBA00001862"/>
    </source>
</evidence>
<evidence type="ECO:0000256" key="3">
    <source>
        <dbReference type="ARBA" id="ARBA00005141"/>
    </source>
</evidence>
<comment type="subunit">
    <text evidence="6">Homotetramer.</text>
</comment>
<dbReference type="PANTHER" id="PTHR21485:SF3">
    <property type="entry name" value="N-ACYLNEURAMINATE CYTIDYLYLTRANSFERASE"/>
    <property type="match status" value="1"/>
</dbReference>
<comment type="cofactor">
    <cofactor evidence="2">
        <name>Mg(2+)</name>
        <dbReference type="ChEBI" id="CHEBI:18420"/>
    </cofactor>
</comment>
<keyword evidence="12" id="KW-1185">Reference proteome</keyword>
<proteinExistence type="inferred from homology"/>
<evidence type="ECO:0000256" key="2">
    <source>
        <dbReference type="ARBA" id="ARBA00001946"/>
    </source>
</evidence>
<gene>
    <name evidence="11" type="ORF">HLB09_12965</name>
</gene>
<dbReference type="Proteomes" id="UP000555552">
    <property type="component" value="Unassembled WGS sequence"/>
</dbReference>
<evidence type="ECO:0000256" key="8">
    <source>
        <dbReference type="ARBA" id="ARBA00022723"/>
    </source>
</evidence>
<dbReference type="SFLD" id="SFLDS00003">
    <property type="entry name" value="Haloacid_Dehalogenase"/>
    <property type="match status" value="1"/>
</dbReference>
<dbReference type="Gene3D" id="3.90.550.10">
    <property type="entry name" value="Spore Coat Polysaccharide Biosynthesis Protein SpsA, Chain A"/>
    <property type="match status" value="1"/>
</dbReference>
<comment type="similarity">
    <text evidence="4">Belongs to the KdsC family.</text>
</comment>
<keyword evidence="8" id="KW-0479">Metal-binding</keyword>
<reference evidence="11 12" key="1">
    <citation type="submission" date="2020-05" db="EMBL/GenBank/DDBJ databases">
        <title>MicrobeNet Type strains.</title>
        <authorList>
            <person name="Nicholson A.C."/>
        </authorList>
    </citation>
    <scope>NUCLEOTIDE SEQUENCE [LARGE SCALE GENOMIC DNA]</scope>
    <source>
        <strain evidence="11 12">JCM 14547</strain>
    </source>
</reference>
<evidence type="ECO:0000256" key="10">
    <source>
        <dbReference type="ARBA" id="ARBA00022842"/>
    </source>
</evidence>
<keyword evidence="11" id="KW-0548">Nucleotidyltransferase</keyword>
<dbReference type="InterPro" id="IPR003329">
    <property type="entry name" value="Cytidylyl_trans"/>
</dbReference>
<keyword evidence="9" id="KW-0378">Hydrolase</keyword>
<dbReference type="SFLD" id="SFLDG01136">
    <property type="entry name" value="C1.6:_Phosphoserine_Phosphatas"/>
    <property type="match status" value="1"/>
</dbReference>
<dbReference type="InterPro" id="IPR029044">
    <property type="entry name" value="Nucleotide-diphossugar_trans"/>
</dbReference>
<evidence type="ECO:0000313" key="11">
    <source>
        <dbReference type="EMBL" id="NNH23983.1"/>
    </source>
</evidence>
<dbReference type="CDD" id="cd02513">
    <property type="entry name" value="CMP-NeuAc_Synthase"/>
    <property type="match status" value="1"/>
</dbReference>
<dbReference type="Gene3D" id="3.40.50.1000">
    <property type="entry name" value="HAD superfamily/HAD-like"/>
    <property type="match status" value="1"/>
</dbReference>
<comment type="caution">
    <text evidence="11">The sequence shown here is derived from an EMBL/GenBank/DDBJ whole genome shotgun (WGS) entry which is preliminary data.</text>
</comment>
<dbReference type="RefSeq" id="WP_171203763.1">
    <property type="nucleotide sequence ID" value="NZ_BAAANP010000053.1"/>
</dbReference>